<dbReference type="Proteomes" id="UP000685013">
    <property type="component" value="Chromosome 4"/>
</dbReference>
<evidence type="ECO:0000313" key="5">
    <source>
        <dbReference type="EMBL" id="KAG6601144.1"/>
    </source>
</evidence>
<keyword evidence="3" id="KW-0472">Membrane</keyword>
<organism evidence="5 6">
    <name type="scientific">Cucurbita argyrosperma subsp. sororia</name>
    <dbReference type="NCBI Taxonomy" id="37648"/>
    <lineage>
        <taxon>Eukaryota</taxon>
        <taxon>Viridiplantae</taxon>
        <taxon>Streptophyta</taxon>
        <taxon>Embryophyta</taxon>
        <taxon>Tracheophyta</taxon>
        <taxon>Spermatophyta</taxon>
        <taxon>Magnoliopsida</taxon>
        <taxon>eudicotyledons</taxon>
        <taxon>Gunneridae</taxon>
        <taxon>Pentapetalae</taxon>
        <taxon>rosids</taxon>
        <taxon>fabids</taxon>
        <taxon>Cucurbitales</taxon>
        <taxon>Cucurbitaceae</taxon>
        <taxon>Cucurbiteae</taxon>
        <taxon>Cucurbita</taxon>
    </lineage>
</organism>
<comment type="caution">
    <text evidence="5">The sequence shown here is derived from an EMBL/GenBank/DDBJ whole genome shotgun (WGS) entry which is preliminary data.</text>
</comment>
<sequence length="67" mass="7470">MACEDAKNKECCHVAADVPNQPQPSEKKSFRCPHTQKKGNRNFLEGCIFALCCCWICDACFDVSVTV</sequence>
<feature type="non-terminal residue" evidence="5">
    <location>
        <position position="1"/>
    </location>
</feature>
<dbReference type="GO" id="GO:0016020">
    <property type="term" value="C:membrane"/>
    <property type="evidence" value="ECO:0007669"/>
    <property type="project" value="UniProtKB-SubCell"/>
</dbReference>
<evidence type="ECO:0000259" key="4">
    <source>
        <dbReference type="Pfam" id="PF12734"/>
    </source>
</evidence>
<dbReference type="AlphaFoldDB" id="A0AAV6NPU3"/>
<feature type="domain" description="Cysteine-rich transmembrane" evidence="4">
    <location>
        <begin position="25"/>
        <end position="61"/>
    </location>
</feature>
<accession>A0AAV6NPU3</accession>
<proteinExistence type="inferred from homology"/>
<reference evidence="5 6" key="1">
    <citation type="journal article" date="2021" name="Hortic Res">
        <title>The domestication of Cucurbita argyrosperma as revealed by the genome of its wild relative.</title>
        <authorList>
            <person name="Barrera-Redondo J."/>
            <person name="Sanchez-de la Vega G."/>
            <person name="Aguirre-Liguori J.A."/>
            <person name="Castellanos-Morales G."/>
            <person name="Gutierrez-Guerrero Y.T."/>
            <person name="Aguirre-Dugua X."/>
            <person name="Aguirre-Planter E."/>
            <person name="Tenaillon M.I."/>
            <person name="Lira-Saade R."/>
            <person name="Eguiarte L.E."/>
        </authorList>
    </citation>
    <scope>NUCLEOTIDE SEQUENCE [LARGE SCALE GENOMIC DNA]</scope>
    <source>
        <strain evidence="5">JBR-2021</strain>
    </source>
</reference>
<keyword evidence="6" id="KW-1185">Reference proteome</keyword>
<dbReference type="InterPro" id="IPR028144">
    <property type="entry name" value="CYSTM_dom"/>
</dbReference>
<name>A0AAV6NPU3_9ROSI</name>
<evidence type="ECO:0000313" key="6">
    <source>
        <dbReference type="Proteomes" id="UP000685013"/>
    </source>
</evidence>
<dbReference type="EMBL" id="JAGKQH010000004">
    <property type="protein sequence ID" value="KAG6601144.1"/>
    <property type="molecule type" value="Genomic_DNA"/>
</dbReference>
<dbReference type="Pfam" id="PF12734">
    <property type="entry name" value="CYSTM"/>
    <property type="match status" value="1"/>
</dbReference>
<gene>
    <name evidence="5" type="ORF">SDJN03_06377</name>
</gene>
<protein>
    <recommendedName>
        <fullName evidence="4">Cysteine-rich transmembrane domain-containing protein</fullName>
    </recommendedName>
</protein>
<evidence type="ECO:0000256" key="1">
    <source>
        <dbReference type="ARBA" id="ARBA00004370"/>
    </source>
</evidence>
<evidence type="ECO:0000256" key="2">
    <source>
        <dbReference type="ARBA" id="ARBA00009444"/>
    </source>
</evidence>
<comment type="subcellular location">
    <subcellularLocation>
        <location evidence="1">Membrane</location>
    </subcellularLocation>
</comment>
<comment type="similarity">
    <text evidence="2">Belongs to the CYSTM1 family.</text>
</comment>
<evidence type="ECO:0000256" key="3">
    <source>
        <dbReference type="ARBA" id="ARBA00023136"/>
    </source>
</evidence>